<sequence>MTDGVAPVGYGNGLALIIVLFVLLVIIGACFCGGYRGFAPVGPAYGYGAYC</sequence>
<accession>A0A372LKH4</accession>
<evidence type="ECO:0000256" key="6">
    <source>
        <dbReference type="SAM" id="Phobius"/>
    </source>
</evidence>
<evidence type="ECO:0000256" key="1">
    <source>
        <dbReference type="ARBA" id="ARBA00004167"/>
    </source>
</evidence>
<evidence type="ECO:0000256" key="3">
    <source>
        <dbReference type="ARBA" id="ARBA00022692"/>
    </source>
</evidence>
<dbReference type="AlphaFoldDB" id="A0A372LKH4"/>
<proteinExistence type="inferred from homology"/>
<keyword evidence="4 6" id="KW-1133">Transmembrane helix</keyword>
<gene>
    <name evidence="7" type="ORF">D0466_00330</name>
</gene>
<evidence type="ECO:0000313" key="7">
    <source>
        <dbReference type="EMBL" id="RFU66599.1"/>
    </source>
</evidence>
<keyword evidence="3 6" id="KW-0812">Transmembrane</keyword>
<dbReference type="Pfam" id="PF09680">
    <property type="entry name" value="YjcZ_2"/>
    <property type="match status" value="1"/>
</dbReference>
<protein>
    <submittedName>
        <fullName evidence="7">YjcZ family sporulation protein</fullName>
    </submittedName>
</protein>
<evidence type="ECO:0000256" key="4">
    <source>
        <dbReference type="ARBA" id="ARBA00022989"/>
    </source>
</evidence>
<evidence type="ECO:0000256" key="2">
    <source>
        <dbReference type="ARBA" id="ARBA00010221"/>
    </source>
</evidence>
<evidence type="ECO:0000313" key="8">
    <source>
        <dbReference type="Proteomes" id="UP000262939"/>
    </source>
</evidence>
<organism evidence="7 8">
    <name type="scientific">Peribacillus glennii</name>
    <dbReference type="NCBI Taxonomy" id="2303991"/>
    <lineage>
        <taxon>Bacteria</taxon>
        <taxon>Bacillati</taxon>
        <taxon>Bacillota</taxon>
        <taxon>Bacilli</taxon>
        <taxon>Bacillales</taxon>
        <taxon>Bacillaceae</taxon>
        <taxon>Peribacillus</taxon>
    </lineage>
</organism>
<feature type="transmembrane region" description="Helical" evidence="6">
    <location>
        <begin position="12"/>
        <end position="35"/>
    </location>
</feature>
<dbReference type="GO" id="GO:0016020">
    <property type="term" value="C:membrane"/>
    <property type="evidence" value="ECO:0007669"/>
    <property type="project" value="UniProtKB-SubCell"/>
</dbReference>
<keyword evidence="5 6" id="KW-0472">Membrane</keyword>
<dbReference type="Proteomes" id="UP000262939">
    <property type="component" value="Unassembled WGS sequence"/>
</dbReference>
<comment type="similarity">
    <text evidence="2">Belongs to the SscA family.</text>
</comment>
<dbReference type="EMBL" id="QVTD01000001">
    <property type="protein sequence ID" value="RFU66599.1"/>
    <property type="molecule type" value="Genomic_DNA"/>
</dbReference>
<dbReference type="InterPro" id="IPR010070">
    <property type="entry name" value="YjcZ-like"/>
</dbReference>
<keyword evidence="8" id="KW-1185">Reference proteome</keyword>
<comment type="subcellular location">
    <subcellularLocation>
        <location evidence="1">Membrane</location>
        <topology evidence="1">Single-pass membrane protein</topology>
    </subcellularLocation>
</comment>
<reference evidence="7 8" key="1">
    <citation type="submission" date="2018-08" db="EMBL/GenBank/DDBJ databases">
        <title>Bacillus chawlae sp. nov., Bacillus glennii sp. nov., and Bacillus saganii sp. nov. Isolated from the Vehicle Assembly Building at Kennedy Space Center where the Viking Spacecraft were Assembled.</title>
        <authorList>
            <person name="Seuylemezian A."/>
            <person name="Vaishampayan P."/>
        </authorList>
    </citation>
    <scope>NUCLEOTIDE SEQUENCE [LARGE SCALE GENOMIC DNA]</scope>
    <source>
        <strain evidence="7 8">V44-8</strain>
    </source>
</reference>
<evidence type="ECO:0000256" key="5">
    <source>
        <dbReference type="ARBA" id="ARBA00023136"/>
    </source>
</evidence>
<name>A0A372LKH4_9BACI</name>
<dbReference type="NCBIfam" id="TIGR01732">
    <property type="entry name" value="tiny_TM_bacill"/>
    <property type="match status" value="1"/>
</dbReference>
<comment type="caution">
    <text evidence="7">The sequence shown here is derived from an EMBL/GenBank/DDBJ whole genome shotgun (WGS) entry which is preliminary data.</text>
</comment>